<feature type="compositionally biased region" description="Pro residues" evidence="1">
    <location>
        <begin position="1"/>
        <end position="12"/>
    </location>
</feature>
<reference evidence="2 3" key="1">
    <citation type="submission" date="2019-10" db="EMBL/GenBank/DDBJ databases">
        <authorList>
            <person name="Palmer J.M."/>
        </authorList>
    </citation>
    <scope>NUCLEOTIDE SEQUENCE [LARGE SCALE GENOMIC DNA]</scope>
    <source>
        <strain evidence="2 3">TWF694</strain>
    </source>
</reference>
<feature type="region of interest" description="Disordered" evidence="1">
    <location>
        <begin position="1"/>
        <end position="137"/>
    </location>
</feature>
<name>A0AAV9XSA9_9PEZI</name>
<protein>
    <submittedName>
        <fullName evidence="2">Uncharacterized protein</fullName>
    </submittedName>
</protein>
<organism evidence="2 3">
    <name type="scientific">Orbilia ellipsospora</name>
    <dbReference type="NCBI Taxonomy" id="2528407"/>
    <lineage>
        <taxon>Eukaryota</taxon>
        <taxon>Fungi</taxon>
        <taxon>Dikarya</taxon>
        <taxon>Ascomycota</taxon>
        <taxon>Pezizomycotina</taxon>
        <taxon>Orbiliomycetes</taxon>
        <taxon>Orbiliales</taxon>
        <taxon>Orbiliaceae</taxon>
        <taxon>Orbilia</taxon>
    </lineage>
</organism>
<dbReference type="EMBL" id="JAVHJO010000001">
    <property type="protein sequence ID" value="KAK6544094.1"/>
    <property type="molecule type" value="Genomic_DNA"/>
</dbReference>
<sequence length="183" mass="19765">MLRYFPPFPSPNPSALNNSPFENAPVVPSPPGSDNSSTASLPSPPSSTPSSPLGPTSPTQTPNSIGRARSRSAARRSVPPHTRIIKKETKETSAPNSPPITPPLENSIPKKSLDDSLSKRGEEVERPKSVETTVGRKKSIRTHNYEDAVRIACGAWCESSQQKERPQPPPKKKTVSWDSKVPA</sequence>
<dbReference type="AlphaFoldDB" id="A0AAV9XSA9"/>
<proteinExistence type="predicted"/>
<evidence type="ECO:0000313" key="2">
    <source>
        <dbReference type="EMBL" id="KAK6544094.1"/>
    </source>
</evidence>
<feature type="compositionally biased region" description="Basic and acidic residues" evidence="1">
    <location>
        <begin position="111"/>
        <end position="129"/>
    </location>
</feature>
<feature type="region of interest" description="Disordered" evidence="1">
    <location>
        <begin position="158"/>
        <end position="183"/>
    </location>
</feature>
<evidence type="ECO:0000256" key="1">
    <source>
        <dbReference type="SAM" id="MobiDB-lite"/>
    </source>
</evidence>
<dbReference type="Proteomes" id="UP001365542">
    <property type="component" value="Unassembled WGS sequence"/>
</dbReference>
<feature type="compositionally biased region" description="Low complexity" evidence="1">
    <location>
        <begin position="48"/>
        <end position="62"/>
    </location>
</feature>
<gene>
    <name evidence="2" type="ORF">TWF694_000805</name>
</gene>
<keyword evidence="3" id="KW-1185">Reference proteome</keyword>
<comment type="caution">
    <text evidence="2">The sequence shown here is derived from an EMBL/GenBank/DDBJ whole genome shotgun (WGS) entry which is preliminary data.</text>
</comment>
<evidence type="ECO:0000313" key="3">
    <source>
        <dbReference type="Proteomes" id="UP001365542"/>
    </source>
</evidence>
<accession>A0AAV9XSA9</accession>